<dbReference type="AlphaFoldDB" id="A0A3S4DA82"/>
<gene>
    <name evidence="2" type="ORF">TT172_LOCUS9352</name>
</gene>
<dbReference type="Proteomes" id="UP000289323">
    <property type="component" value="Unassembled WGS sequence"/>
</dbReference>
<feature type="region of interest" description="Disordered" evidence="1">
    <location>
        <begin position="352"/>
        <end position="393"/>
    </location>
</feature>
<proteinExistence type="predicted"/>
<dbReference type="Gene3D" id="6.10.280.230">
    <property type="match status" value="1"/>
</dbReference>
<protein>
    <submittedName>
        <fullName evidence="2">96a7401f-8c0c-4626-b34c-f4e9083b33be</fullName>
    </submittedName>
</protein>
<dbReference type="EMBL" id="OUUZ01000018">
    <property type="protein sequence ID" value="SPQ26933.1"/>
    <property type="molecule type" value="Genomic_DNA"/>
</dbReference>
<reference evidence="2 3" key="1">
    <citation type="submission" date="2018-04" db="EMBL/GenBank/DDBJ databases">
        <authorList>
            <person name="Huttner S."/>
            <person name="Dainat J."/>
        </authorList>
    </citation>
    <scope>NUCLEOTIDE SEQUENCE [LARGE SCALE GENOMIC DNA]</scope>
</reference>
<feature type="compositionally biased region" description="Basic and acidic residues" evidence="1">
    <location>
        <begin position="352"/>
        <end position="366"/>
    </location>
</feature>
<evidence type="ECO:0000313" key="3">
    <source>
        <dbReference type="Proteomes" id="UP000289323"/>
    </source>
</evidence>
<evidence type="ECO:0000256" key="1">
    <source>
        <dbReference type="SAM" id="MobiDB-lite"/>
    </source>
</evidence>
<sequence>MADSMCGPSNGAKNLVAHVDRDRTLHQDRLTNAPLAGPGNTFRSQPSFSNSAETAFGHFQQGAAPAHATFGPNLDLNVMHPIVAYVPAVRPHLHSAPAAPAPMGNIGVGAGAPATRLVSATTPGNPSHQEWVAEFASMQLGPGTAGATAAMPSRVHPGPMPAMHPAMNPQPAPFPMPMPMANAAPSALLRMQNPAMSAGTQQPQTELSQDGAAAAKEQEAFDLAFAAYDKDIFEREVAEWTEKQKLANSEFAEEQDKWMAKHGPRSEPPARAQKPSADEMEVIDAKLEELAQEQDKRQAEDDLARAALDIVNSVADNTSRKFKDSQFFALMRRIANHEVVVEGDDLVDVATKEPIDPNYDYDKIVDSDDDSDSAKPAKTSSAGTAPVVRSRLA</sequence>
<feature type="region of interest" description="Disordered" evidence="1">
    <location>
        <begin position="30"/>
        <end position="49"/>
    </location>
</feature>
<feature type="region of interest" description="Disordered" evidence="1">
    <location>
        <begin position="248"/>
        <end position="279"/>
    </location>
</feature>
<evidence type="ECO:0000313" key="2">
    <source>
        <dbReference type="EMBL" id="SPQ26933.1"/>
    </source>
</evidence>
<feature type="region of interest" description="Disordered" evidence="1">
    <location>
        <begin position="195"/>
        <end position="214"/>
    </location>
</feature>
<organism evidence="2 3">
    <name type="scientific">Thermothielavioides terrestris</name>
    <dbReference type="NCBI Taxonomy" id="2587410"/>
    <lineage>
        <taxon>Eukaryota</taxon>
        <taxon>Fungi</taxon>
        <taxon>Dikarya</taxon>
        <taxon>Ascomycota</taxon>
        <taxon>Pezizomycotina</taxon>
        <taxon>Sordariomycetes</taxon>
        <taxon>Sordariomycetidae</taxon>
        <taxon>Sordariales</taxon>
        <taxon>Chaetomiaceae</taxon>
        <taxon>Thermothielavioides</taxon>
    </lineage>
</organism>
<feature type="compositionally biased region" description="Polar residues" evidence="1">
    <location>
        <begin position="195"/>
        <end position="208"/>
    </location>
</feature>
<name>A0A3S4DA82_9PEZI</name>
<accession>A0A3S4DA82</accession>